<gene>
    <name evidence="1" type="ORF">CDAR_81581</name>
</gene>
<comment type="caution">
    <text evidence="1">The sequence shown here is derived from an EMBL/GenBank/DDBJ whole genome shotgun (WGS) entry which is preliminary data.</text>
</comment>
<dbReference type="EMBL" id="BPLQ01013689">
    <property type="protein sequence ID" value="GIY74058.1"/>
    <property type="molecule type" value="Genomic_DNA"/>
</dbReference>
<sequence>MILIDQTQHGFQTILWKKDEHEPPKTCELVTVLYGTLREPLDCLLGHITRYGAKHGKNQNKTILTGFRYGRLHKIEESMKVFRTKHDESLQRRLGYFNGVQLKTENDNRGKQVHNLCVG</sequence>
<reference evidence="1 2" key="1">
    <citation type="submission" date="2021-06" db="EMBL/GenBank/DDBJ databases">
        <title>Caerostris darwini draft genome.</title>
        <authorList>
            <person name="Kono N."/>
            <person name="Arakawa K."/>
        </authorList>
    </citation>
    <scope>NUCLEOTIDE SEQUENCE [LARGE SCALE GENOMIC DNA]</scope>
</reference>
<dbReference type="Proteomes" id="UP001054837">
    <property type="component" value="Unassembled WGS sequence"/>
</dbReference>
<evidence type="ECO:0000313" key="2">
    <source>
        <dbReference type="Proteomes" id="UP001054837"/>
    </source>
</evidence>
<organism evidence="1 2">
    <name type="scientific">Caerostris darwini</name>
    <dbReference type="NCBI Taxonomy" id="1538125"/>
    <lineage>
        <taxon>Eukaryota</taxon>
        <taxon>Metazoa</taxon>
        <taxon>Ecdysozoa</taxon>
        <taxon>Arthropoda</taxon>
        <taxon>Chelicerata</taxon>
        <taxon>Arachnida</taxon>
        <taxon>Araneae</taxon>
        <taxon>Araneomorphae</taxon>
        <taxon>Entelegynae</taxon>
        <taxon>Araneoidea</taxon>
        <taxon>Araneidae</taxon>
        <taxon>Caerostris</taxon>
    </lineage>
</organism>
<protein>
    <submittedName>
        <fullName evidence="1">Uncharacterized protein</fullName>
    </submittedName>
</protein>
<evidence type="ECO:0000313" key="1">
    <source>
        <dbReference type="EMBL" id="GIY74058.1"/>
    </source>
</evidence>
<accession>A0AAV4VX61</accession>
<proteinExistence type="predicted"/>
<dbReference type="AlphaFoldDB" id="A0AAV4VX61"/>
<keyword evidence="2" id="KW-1185">Reference proteome</keyword>
<name>A0AAV4VX61_9ARAC</name>